<accession>A0A1T0A3E6</accession>
<evidence type="ECO:0000313" key="2">
    <source>
        <dbReference type="EMBL" id="OOR90237.1"/>
    </source>
</evidence>
<evidence type="ECO:0000259" key="1">
    <source>
        <dbReference type="Pfam" id="PF15919"/>
    </source>
</evidence>
<dbReference type="Proteomes" id="UP000255279">
    <property type="component" value="Unassembled WGS sequence"/>
</dbReference>
<dbReference type="Gene3D" id="3.30.160.250">
    <property type="match status" value="1"/>
</dbReference>
<dbReference type="AlphaFoldDB" id="A0A1T0A3E6"/>
<dbReference type="RefSeq" id="WP_078276413.1">
    <property type="nucleotide sequence ID" value="NZ_CAACXO010000043.1"/>
</dbReference>
<dbReference type="SUPFAM" id="SSF47413">
    <property type="entry name" value="lambda repressor-like DNA-binding domains"/>
    <property type="match status" value="1"/>
</dbReference>
<protein>
    <submittedName>
        <fullName evidence="2 3">Antitoxin</fullName>
    </submittedName>
</protein>
<dbReference type="InterPro" id="IPR035069">
    <property type="entry name" value="TTHA1013/TTHA0281-like"/>
</dbReference>
<dbReference type="STRING" id="34060.B0181_05025"/>
<dbReference type="SUPFAM" id="SSF143100">
    <property type="entry name" value="TTHA1013/TTHA0281-like"/>
    <property type="match status" value="1"/>
</dbReference>
<dbReference type="Pfam" id="PF15919">
    <property type="entry name" value="HicB_lk_antitox"/>
    <property type="match status" value="1"/>
</dbReference>
<dbReference type="GO" id="GO:0003677">
    <property type="term" value="F:DNA binding"/>
    <property type="evidence" value="ECO:0007669"/>
    <property type="project" value="InterPro"/>
</dbReference>
<evidence type="ECO:0000313" key="5">
    <source>
        <dbReference type="Proteomes" id="UP000255279"/>
    </source>
</evidence>
<dbReference type="Proteomes" id="UP000190435">
    <property type="component" value="Unassembled WGS sequence"/>
</dbReference>
<gene>
    <name evidence="3" type="primary">hicB</name>
    <name evidence="2" type="ORF">B0181_05025</name>
    <name evidence="3" type="ORF">NCTC10293_02137</name>
</gene>
<evidence type="ECO:0000313" key="4">
    <source>
        <dbReference type="Proteomes" id="UP000190435"/>
    </source>
</evidence>
<dbReference type="OrthoDB" id="5772151at2"/>
<dbReference type="InterPro" id="IPR031807">
    <property type="entry name" value="HicB-like"/>
</dbReference>
<dbReference type="EMBL" id="MUXU01000033">
    <property type="protein sequence ID" value="OOR90237.1"/>
    <property type="molecule type" value="Genomic_DNA"/>
</dbReference>
<keyword evidence="4" id="KW-1185">Reference proteome</keyword>
<dbReference type="InterPro" id="IPR010982">
    <property type="entry name" value="Lambda_DNA-bd_dom_sf"/>
</dbReference>
<reference evidence="2 4" key="1">
    <citation type="submission" date="2017-02" db="EMBL/GenBank/DDBJ databases">
        <title>Draft genome sequence of Moraxella caviae CCUG 355 type strain.</title>
        <authorList>
            <person name="Engstrom-Jakobsson H."/>
            <person name="Salva-Serra F."/>
            <person name="Thorell K."/>
            <person name="Gonzales-Siles L."/>
            <person name="Karlsson R."/>
            <person name="Boulund F."/>
            <person name="Engstrand L."/>
            <person name="Moore E."/>
        </authorList>
    </citation>
    <scope>NUCLEOTIDE SEQUENCE [LARGE SCALE GENOMIC DNA]</scope>
    <source>
        <strain evidence="2 4">CCUG 355</strain>
    </source>
</reference>
<proteinExistence type="predicted"/>
<dbReference type="Gene3D" id="1.10.260.40">
    <property type="entry name" value="lambda repressor-like DNA-binding domains"/>
    <property type="match status" value="1"/>
</dbReference>
<dbReference type="EMBL" id="UGQE01000004">
    <property type="protein sequence ID" value="STZ14542.1"/>
    <property type="molecule type" value="Genomic_DNA"/>
</dbReference>
<evidence type="ECO:0000313" key="3">
    <source>
        <dbReference type="EMBL" id="STZ14542.1"/>
    </source>
</evidence>
<organism evidence="2 4">
    <name type="scientific">Moraxella caviae</name>
    <dbReference type="NCBI Taxonomy" id="34060"/>
    <lineage>
        <taxon>Bacteria</taxon>
        <taxon>Pseudomonadati</taxon>
        <taxon>Pseudomonadota</taxon>
        <taxon>Gammaproteobacteria</taxon>
        <taxon>Moraxellales</taxon>
        <taxon>Moraxellaceae</taxon>
        <taxon>Moraxella</taxon>
    </lineage>
</organism>
<feature type="domain" description="HicB-like antitoxin of toxin-antitoxin system" evidence="1">
    <location>
        <begin position="3"/>
        <end position="61"/>
    </location>
</feature>
<reference evidence="3 5" key="2">
    <citation type="submission" date="2018-06" db="EMBL/GenBank/DDBJ databases">
        <authorList>
            <consortium name="Pathogen Informatics"/>
            <person name="Doyle S."/>
        </authorList>
    </citation>
    <scope>NUCLEOTIDE SEQUENCE [LARGE SCALE GENOMIC DNA]</scope>
    <source>
        <strain evidence="3 5">NCTC10293</strain>
    </source>
</reference>
<sequence>MYYPATLTPNGAGFTVTFRDIPEAITEGATLDEALTMAQDALCVAMEFYTEDNRAVPMPSQPQDGEHLVGLPPSLWVKVLLLNEMLAQNISQAELAKRMGIIPQKVTRLVDLSHTTKIDTLANAFTKLGKHLQVALV</sequence>
<name>A0A1T0A3E6_9GAMM</name>